<organism evidence="3 4">
    <name type="scientific">Lepraria finkii</name>
    <dbReference type="NCBI Taxonomy" id="1340010"/>
    <lineage>
        <taxon>Eukaryota</taxon>
        <taxon>Fungi</taxon>
        <taxon>Dikarya</taxon>
        <taxon>Ascomycota</taxon>
        <taxon>Pezizomycotina</taxon>
        <taxon>Lecanoromycetes</taxon>
        <taxon>OSLEUM clade</taxon>
        <taxon>Lecanoromycetidae</taxon>
        <taxon>Lecanorales</taxon>
        <taxon>Lecanorineae</taxon>
        <taxon>Stereocaulaceae</taxon>
        <taxon>Lepraria</taxon>
    </lineage>
</organism>
<evidence type="ECO:0000256" key="1">
    <source>
        <dbReference type="ARBA" id="ARBA00009550"/>
    </source>
</evidence>
<dbReference type="Pfam" id="PF09728">
    <property type="entry name" value="Taxilin"/>
    <property type="match status" value="1"/>
</dbReference>
<sequence length="151" mass="16582">MEEMSKKTKRLEKENLSLTRKHDLTNRNILEMAEERTKANKEMETLRKKNNTLESVIRRMQDQGRAPAGAGALEGDEEGTGSDYEEDYDDEEGSEEGEYDDDTEEEALQAQVGAGALPTYGPVPPPPPSSQAQVNGNKVNGEVNGVKSIAV</sequence>
<name>A0ABR4BFT6_9LECA</name>
<dbReference type="Proteomes" id="UP001590951">
    <property type="component" value="Unassembled WGS sequence"/>
</dbReference>
<dbReference type="PANTHER" id="PTHR16127:SF13">
    <property type="entry name" value="GH01188P"/>
    <property type="match status" value="1"/>
</dbReference>
<feature type="region of interest" description="Disordered" evidence="2">
    <location>
        <begin position="1"/>
        <end position="151"/>
    </location>
</feature>
<evidence type="ECO:0000313" key="4">
    <source>
        <dbReference type="Proteomes" id="UP001590951"/>
    </source>
</evidence>
<protein>
    <submittedName>
        <fullName evidence="3">Uncharacterized protein</fullName>
    </submittedName>
</protein>
<feature type="compositionally biased region" description="Low complexity" evidence="2">
    <location>
        <begin position="134"/>
        <end position="151"/>
    </location>
</feature>
<proteinExistence type="inferred from homology"/>
<comment type="similarity">
    <text evidence="1">Belongs to the taxilin family.</text>
</comment>
<evidence type="ECO:0000256" key="2">
    <source>
        <dbReference type="SAM" id="MobiDB-lite"/>
    </source>
</evidence>
<dbReference type="PANTHER" id="PTHR16127">
    <property type="entry name" value="TAXILIN"/>
    <property type="match status" value="1"/>
</dbReference>
<dbReference type="InterPro" id="IPR026183">
    <property type="entry name" value="Taxilin_fam"/>
</dbReference>
<evidence type="ECO:0000313" key="3">
    <source>
        <dbReference type="EMBL" id="KAL2056714.1"/>
    </source>
</evidence>
<reference evidence="3 4" key="1">
    <citation type="submission" date="2024-09" db="EMBL/GenBank/DDBJ databases">
        <title>Rethinking Asexuality: The Enigmatic Case of Functional Sexual Genes in Lepraria (Stereocaulaceae).</title>
        <authorList>
            <person name="Doellman M."/>
            <person name="Sun Y."/>
            <person name="Barcenas-Pena A."/>
            <person name="Lumbsch H.T."/>
            <person name="Grewe F."/>
        </authorList>
    </citation>
    <scope>NUCLEOTIDE SEQUENCE [LARGE SCALE GENOMIC DNA]</scope>
    <source>
        <strain evidence="3 4">Grewe 0041</strain>
    </source>
</reference>
<gene>
    <name evidence="3" type="ORF">ABVK25_003108</name>
</gene>
<feature type="compositionally biased region" description="Acidic residues" evidence="2">
    <location>
        <begin position="74"/>
        <end position="107"/>
    </location>
</feature>
<keyword evidence="4" id="KW-1185">Reference proteome</keyword>
<accession>A0ABR4BFT6</accession>
<comment type="caution">
    <text evidence="3">The sequence shown here is derived from an EMBL/GenBank/DDBJ whole genome shotgun (WGS) entry which is preliminary data.</text>
</comment>
<feature type="compositionally biased region" description="Basic and acidic residues" evidence="2">
    <location>
        <begin position="1"/>
        <end position="25"/>
    </location>
</feature>
<dbReference type="EMBL" id="JBHFEH010000007">
    <property type="protein sequence ID" value="KAL2056714.1"/>
    <property type="molecule type" value="Genomic_DNA"/>
</dbReference>
<feature type="compositionally biased region" description="Basic and acidic residues" evidence="2">
    <location>
        <begin position="33"/>
        <end position="47"/>
    </location>
</feature>